<feature type="compositionally biased region" description="Low complexity" evidence="1">
    <location>
        <begin position="87"/>
        <end position="100"/>
    </location>
</feature>
<feature type="compositionally biased region" description="Polar residues" evidence="1">
    <location>
        <begin position="256"/>
        <end position="267"/>
    </location>
</feature>
<accession>A0A6A6UNN5</accession>
<proteinExistence type="predicted"/>
<protein>
    <submittedName>
        <fullName evidence="2">Uncharacterized protein</fullName>
    </submittedName>
</protein>
<keyword evidence="3" id="KW-1185">Reference proteome</keyword>
<dbReference type="OrthoDB" id="5364312at2759"/>
<sequence>MSEPTSMPAQAEAIQVPDNKRRRFLGLRKKDGTAEESHDLKQSLESTMIASEHSSTGAFGTSSPPLTSPNLPMTPVSGPRDLDGTISPRSPLSASASPSRMPYRSQSPRLQSPASSLIFERNVQEDRIPDDVSSSIPTHIQTDNHIPAVLEASSIAITDDHLDPADVEIVTHSQHHTVAASSHSDLPLSPISPLSPTLSLHQLDAPPTDQFSAIALEDSATLPPASSYGTIDAGDVRRLSFISFADVVQGEHAESHPTSNLSNSSILRSPASPIRNRSPSPFRSPLASPASAQSSVKGIPITARSPPVPLSPDMHPDMGILSSSPAGGEVVMEKMSSALKAVETAELHESR</sequence>
<feature type="compositionally biased region" description="Polar residues" evidence="1">
    <location>
        <begin position="43"/>
        <end position="60"/>
    </location>
</feature>
<name>A0A6A6UNN5_9PEZI</name>
<dbReference type="AlphaFoldDB" id="A0A6A6UNN5"/>
<reference evidence="2" key="1">
    <citation type="journal article" date="2020" name="Stud. Mycol.">
        <title>101 Dothideomycetes genomes: a test case for predicting lifestyles and emergence of pathogens.</title>
        <authorList>
            <person name="Haridas S."/>
            <person name="Albert R."/>
            <person name="Binder M."/>
            <person name="Bloem J."/>
            <person name="Labutti K."/>
            <person name="Salamov A."/>
            <person name="Andreopoulos B."/>
            <person name="Baker S."/>
            <person name="Barry K."/>
            <person name="Bills G."/>
            <person name="Bluhm B."/>
            <person name="Cannon C."/>
            <person name="Castanera R."/>
            <person name="Culley D."/>
            <person name="Daum C."/>
            <person name="Ezra D."/>
            <person name="Gonzalez J."/>
            <person name="Henrissat B."/>
            <person name="Kuo A."/>
            <person name="Liang C."/>
            <person name="Lipzen A."/>
            <person name="Lutzoni F."/>
            <person name="Magnuson J."/>
            <person name="Mondo S."/>
            <person name="Nolan M."/>
            <person name="Ohm R."/>
            <person name="Pangilinan J."/>
            <person name="Park H.-J."/>
            <person name="Ramirez L."/>
            <person name="Alfaro M."/>
            <person name="Sun H."/>
            <person name="Tritt A."/>
            <person name="Yoshinaga Y."/>
            <person name="Zwiers L.-H."/>
            <person name="Turgeon B."/>
            <person name="Goodwin S."/>
            <person name="Spatafora J."/>
            <person name="Crous P."/>
            <person name="Grigoriev I."/>
        </authorList>
    </citation>
    <scope>NUCLEOTIDE SEQUENCE</scope>
    <source>
        <strain evidence="2">CBS 115976</strain>
    </source>
</reference>
<feature type="compositionally biased region" description="Polar residues" evidence="1">
    <location>
        <begin position="104"/>
        <end position="113"/>
    </location>
</feature>
<dbReference type="PANTHER" id="PTHR42111:SF1">
    <property type="entry name" value="YALI0D23727P"/>
    <property type="match status" value="1"/>
</dbReference>
<gene>
    <name evidence="2" type="ORF">BT63DRAFT_133717</name>
</gene>
<evidence type="ECO:0000313" key="3">
    <source>
        <dbReference type="Proteomes" id="UP000799302"/>
    </source>
</evidence>
<dbReference type="EMBL" id="MU004231">
    <property type="protein sequence ID" value="KAF2672688.1"/>
    <property type="molecule type" value="Genomic_DNA"/>
</dbReference>
<feature type="region of interest" description="Disordered" evidence="1">
    <location>
        <begin position="253"/>
        <end position="325"/>
    </location>
</feature>
<dbReference type="PANTHER" id="PTHR42111">
    <property type="entry name" value="YALI0D23727P"/>
    <property type="match status" value="1"/>
</dbReference>
<feature type="compositionally biased region" description="Low complexity" evidence="1">
    <location>
        <begin position="61"/>
        <end position="75"/>
    </location>
</feature>
<organism evidence="2 3">
    <name type="scientific">Microthyrium microscopicum</name>
    <dbReference type="NCBI Taxonomy" id="703497"/>
    <lineage>
        <taxon>Eukaryota</taxon>
        <taxon>Fungi</taxon>
        <taxon>Dikarya</taxon>
        <taxon>Ascomycota</taxon>
        <taxon>Pezizomycotina</taxon>
        <taxon>Dothideomycetes</taxon>
        <taxon>Dothideomycetes incertae sedis</taxon>
        <taxon>Microthyriales</taxon>
        <taxon>Microthyriaceae</taxon>
        <taxon>Microthyrium</taxon>
    </lineage>
</organism>
<evidence type="ECO:0000256" key="1">
    <source>
        <dbReference type="SAM" id="MobiDB-lite"/>
    </source>
</evidence>
<evidence type="ECO:0000313" key="2">
    <source>
        <dbReference type="EMBL" id="KAF2672688.1"/>
    </source>
</evidence>
<dbReference type="Proteomes" id="UP000799302">
    <property type="component" value="Unassembled WGS sequence"/>
</dbReference>
<feature type="compositionally biased region" description="Basic and acidic residues" evidence="1">
    <location>
        <begin position="28"/>
        <end position="42"/>
    </location>
</feature>
<feature type="region of interest" description="Disordered" evidence="1">
    <location>
        <begin position="1"/>
        <end position="113"/>
    </location>
</feature>
<feature type="compositionally biased region" description="Low complexity" evidence="1">
    <location>
        <begin position="284"/>
        <end position="295"/>
    </location>
</feature>